<evidence type="ECO:0000256" key="1">
    <source>
        <dbReference type="ARBA" id="ARBA00004651"/>
    </source>
</evidence>
<dbReference type="GO" id="GO:0015366">
    <property type="term" value="F:malate:proton symporter activity"/>
    <property type="evidence" value="ECO:0007669"/>
    <property type="project" value="TreeGrafter"/>
</dbReference>
<dbReference type="Proteomes" id="UP000250780">
    <property type="component" value="Unassembled WGS sequence"/>
</dbReference>
<comment type="similarity">
    <text evidence="2 9">Belongs to the dicarboxylate/amino acid:cation symporter (DAACS) (TC 2.A.23) family.</text>
</comment>
<dbReference type="NCBIfam" id="NF002461">
    <property type="entry name" value="PRK01663.1"/>
    <property type="match status" value="1"/>
</dbReference>
<feature type="transmembrane region" description="Helical" evidence="9">
    <location>
        <begin position="184"/>
        <end position="208"/>
    </location>
</feature>
<keyword evidence="7 9" id="KW-1133">Transmembrane helix</keyword>
<dbReference type="HAMAP" id="MF_01300">
    <property type="entry name" value="C4_dicarb_transport"/>
    <property type="match status" value="1"/>
</dbReference>
<protein>
    <recommendedName>
        <fullName evidence="9">C4-dicarboxylate transport protein</fullName>
    </recommendedName>
</protein>
<dbReference type="EMBL" id="UASD01000004">
    <property type="protein sequence ID" value="SPX09462.1"/>
    <property type="molecule type" value="Genomic_DNA"/>
</dbReference>
<sequence>MKTSLFKSLYFQVLTAIAIGILLGHFYPEIGEQMKPLGDGFVKLIKMIIAPVIFCTVVTGIAGMESMKAVGRTGAVALLYFEIVSTIALIIGLIIVNVVQPGAGMNVDPATLDAKAVAVYADQAKDQGIVAFIMDVIPASVIGAFASGNILQVLLFAVLFGFALHRLGSKGQLIFNVIESFSQVIFGIINMIMRLAPIGAFGAMAFTIGKYGVGTLVQLGQLIICFYITCILFVVLVLGSIAKATGFSIFKFIRYIREELLIVLGTSSSESALPRMLDKMEKLGCRKSVVGLVIPTGYSFNLDGTSIYLTMAAVFIAQATNSQMDIVHQITLLIVLLLSSKGAAGVTGSGFIVLAATLSAVGHLPVAGLALILGIDRFMSEARALTNLVGNGVATIVVAKWVKELDHKKLDDVLNNRAPDGQNARIILLISSLMPALPSPSAGVCA</sequence>
<dbReference type="Pfam" id="PF00375">
    <property type="entry name" value="SDF"/>
    <property type="match status" value="1"/>
</dbReference>
<evidence type="ECO:0000256" key="3">
    <source>
        <dbReference type="ARBA" id="ARBA00022448"/>
    </source>
</evidence>
<evidence type="ECO:0000313" key="10">
    <source>
        <dbReference type="EMBL" id="SPX09462.1"/>
    </source>
</evidence>
<reference evidence="10 11" key="1">
    <citation type="submission" date="2018-06" db="EMBL/GenBank/DDBJ databases">
        <authorList>
            <consortium name="Pathogen Informatics"/>
            <person name="Doyle S."/>
        </authorList>
    </citation>
    <scope>NUCLEOTIDE SEQUENCE [LARGE SCALE GENOMIC DNA]</scope>
    <source>
        <strain evidence="10 11">NCTC9073</strain>
    </source>
</reference>
<evidence type="ECO:0000256" key="5">
    <source>
        <dbReference type="ARBA" id="ARBA00022692"/>
    </source>
</evidence>
<dbReference type="PRINTS" id="PR00173">
    <property type="entry name" value="EDTRNSPORT"/>
</dbReference>
<dbReference type="GO" id="GO:0070778">
    <property type="term" value="P:L-aspartate transmembrane transport"/>
    <property type="evidence" value="ECO:0007669"/>
    <property type="project" value="TreeGrafter"/>
</dbReference>
<dbReference type="PANTHER" id="PTHR42865:SF1">
    <property type="entry name" value="AEROBIC C4-DICARBOXYLATE TRANSPORT PROTEIN"/>
    <property type="match status" value="1"/>
</dbReference>
<gene>
    <name evidence="9 10" type="primary">dctA</name>
    <name evidence="10" type="ORF">NCTC9073_00711</name>
</gene>
<evidence type="ECO:0000256" key="7">
    <source>
        <dbReference type="ARBA" id="ARBA00022989"/>
    </source>
</evidence>
<dbReference type="NCBIfam" id="NF009587">
    <property type="entry name" value="PRK13027.1"/>
    <property type="match status" value="1"/>
</dbReference>
<feature type="transmembrane region" description="Helical" evidence="9">
    <location>
        <begin position="9"/>
        <end position="27"/>
    </location>
</feature>
<evidence type="ECO:0000256" key="6">
    <source>
        <dbReference type="ARBA" id="ARBA00022847"/>
    </source>
</evidence>
<keyword evidence="8 9" id="KW-0472">Membrane</keyword>
<evidence type="ECO:0000313" key="11">
    <source>
        <dbReference type="Proteomes" id="UP000250780"/>
    </source>
</evidence>
<proteinExistence type="inferred from homology"/>
<feature type="transmembrane region" description="Helical" evidence="9">
    <location>
        <begin position="326"/>
        <end position="344"/>
    </location>
</feature>
<feature type="transmembrane region" description="Helical" evidence="9">
    <location>
        <begin position="47"/>
        <end position="64"/>
    </location>
</feature>
<keyword evidence="3 9" id="KW-0813">Transport</keyword>
<dbReference type="GO" id="GO:0005886">
    <property type="term" value="C:plasma membrane"/>
    <property type="evidence" value="ECO:0007669"/>
    <property type="project" value="UniProtKB-SubCell"/>
</dbReference>
<accession>A0A2X1MWJ9</accession>
<dbReference type="InterPro" id="IPR001991">
    <property type="entry name" value="Na-dicarboxylate_symporter"/>
</dbReference>
<dbReference type="PROSITE" id="PS00714">
    <property type="entry name" value="NA_DICARBOXYL_SYMP_2"/>
    <property type="match status" value="1"/>
</dbReference>
<dbReference type="PROSITE" id="PS00713">
    <property type="entry name" value="NA_DICARBOXYL_SYMP_1"/>
    <property type="match status" value="1"/>
</dbReference>
<dbReference type="GO" id="GO:0015138">
    <property type="term" value="F:fumarate transmembrane transporter activity"/>
    <property type="evidence" value="ECO:0007669"/>
    <property type="project" value="TreeGrafter"/>
</dbReference>
<feature type="transmembrane region" description="Helical" evidence="9">
    <location>
        <begin position="76"/>
        <end position="99"/>
    </location>
</feature>
<dbReference type="InterPro" id="IPR018107">
    <property type="entry name" value="Na-dicarboxylate_symporter_CS"/>
</dbReference>
<keyword evidence="5 9" id="KW-0812">Transmembrane</keyword>
<dbReference type="Gene3D" id="1.10.3860.10">
    <property type="entry name" value="Sodium:dicarboxylate symporter"/>
    <property type="match status" value="1"/>
</dbReference>
<name>A0A2X1MWJ9_ECOLX</name>
<comment type="function">
    <text evidence="9">Responsible for the transport of dicarboxylates such as succinate, fumarate, and malate across the membrane.</text>
</comment>
<evidence type="ECO:0000256" key="4">
    <source>
        <dbReference type="ARBA" id="ARBA00022475"/>
    </source>
</evidence>
<organism evidence="10 11">
    <name type="scientific">Escherichia coli</name>
    <dbReference type="NCBI Taxonomy" id="562"/>
    <lineage>
        <taxon>Bacteria</taxon>
        <taxon>Pseudomonadati</taxon>
        <taxon>Pseudomonadota</taxon>
        <taxon>Gammaproteobacteria</taxon>
        <taxon>Enterobacterales</taxon>
        <taxon>Enterobacteriaceae</taxon>
        <taxon>Escherichia</taxon>
    </lineage>
</organism>
<feature type="transmembrane region" description="Helical" evidence="9">
    <location>
        <begin position="141"/>
        <end position="164"/>
    </location>
</feature>
<dbReference type="PANTHER" id="PTHR42865">
    <property type="entry name" value="PROTON/GLUTAMATE-ASPARTATE SYMPORTER"/>
    <property type="match status" value="1"/>
</dbReference>
<comment type="subcellular location">
    <subcellularLocation>
        <location evidence="1 9">Cell membrane</location>
        <topology evidence="1 9">Multi-pass membrane protein</topology>
    </subcellularLocation>
</comment>
<keyword evidence="4 9" id="KW-1003">Cell membrane</keyword>
<feature type="transmembrane region" description="Helical" evidence="9">
    <location>
        <begin position="220"/>
        <end position="242"/>
    </location>
</feature>
<evidence type="ECO:0000256" key="2">
    <source>
        <dbReference type="ARBA" id="ARBA00006148"/>
    </source>
</evidence>
<dbReference type="GO" id="GO:0015141">
    <property type="term" value="F:succinate transmembrane transporter activity"/>
    <property type="evidence" value="ECO:0007669"/>
    <property type="project" value="TreeGrafter"/>
</dbReference>
<dbReference type="SUPFAM" id="SSF118215">
    <property type="entry name" value="Proton glutamate symport protein"/>
    <property type="match status" value="1"/>
</dbReference>
<dbReference type="FunFam" id="1.10.3860.10:FF:000001">
    <property type="entry name" value="C4-dicarboxylate transport protein"/>
    <property type="match status" value="1"/>
</dbReference>
<dbReference type="InterPro" id="IPR036458">
    <property type="entry name" value="Na:dicarbo_symporter_sf"/>
</dbReference>
<dbReference type="AlphaFoldDB" id="A0A2X1MWJ9"/>
<evidence type="ECO:0000256" key="9">
    <source>
        <dbReference type="HAMAP-Rule" id="MF_01300"/>
    </source>
</evidence>
<dbReference type="InterPro" id="IPR023954">
    <property type="entry name" value="C4_dicarb_transport"/>
</dbReference>
<feature type="transmembrane region" description="Helical" evidence="9">
    <location>
        <begin position="350"/>
        <end position="373"/>
    </location>
</feature>
<evidence type="ECO:0000256" key="8">
    <source>
        <dbReference type="ARBA" id="ARBA00023136"/>
    </source>
</evidence>
<keyword evidence="6 9" id="KW-0769">Symport</keyword>